<keyword evidence="2" id="KW-1185">Reference proteome</keyword>
<organism evidence="1 2">
    <name type="scientific">Coemansia thaxteri</name>
    <dbReference type="NCBI Taxonomy" id="2663907"/>
    <lineage>
        <taxon>Eukaryota</taxon>
        <taxon>Fungi</taxon>
        <taxon>Fungi incertae sedis</taxon>
        <taxon>Zoopagomycota</taxon>
        <taxon>Kickxellomycotina</taxon>
        <taxon>Kickxellomycetes</taxon>
        <taxon>Kickxellales</taxon>
        <taxon>Kickxellaceae</taxon>
        <taxon>Coemansia</taxon>
    </lineage>
</organism>
<feature type="non-terminal residue" evidence="1">
    <location>
        <position position="1"/>
    </location>
</feature>
<protein>
    <submittedName>
        <fullName evidence="1">Uncharacterized protein</fullName>
    </submittedName>
</protein>
<reference evidence="1" key="1">
    <citation type="submission" date="2022-07" db="EMBL/GenBank/DDBJ databases">
        <title>Phylogenomic reconstructions and comparative analyses of Kickxellomycotina fungi.</title>
        <authorList>
            <person name="Reynolds N.K."/>
            <person name="Stajich J.E."/>
            <person name="Barry K."/>
            <person name="Grigoriev I.V."/>
            <person name="Crous P."/>
            <person name="Smith M.E."/>
        </authorList>
    </citation>
    <scope>NUCLEOTIDE SEQUENCE</scope>
    <source>
        <strain evidence="1">IMI 214461</strain>
    </source>
</reference>
<evidence type="ECO:0000313" key="1">
    <source>
        <dbReference type="EMBL" id="KAJ2001104.1"/>
    </source>
</evidence>
<dbReference type="AlphaFoldDB" id="A0A9W8BF60"/>
<dbReference type="OrthoDB" id="1922977at2759"/>
<dbReference type="Proteomes" id="UP001150907">
    <property type="component" value="Unassembled WGS sequence"/>
</dbReference>
<gene>
    <name evidence="1" type="ORF">H4R26_004300</name>
</gene>
<name>A0A9W8BF60_9FUNG</name>
<dbReference type="EMBL" id="JANBQF010000445">
    <property type="protein sequence ID" value="KAJ2001104.1"/>
    <property type="molecule type" value="Genomic_DNA"/>
</dbReference>
<proteinExistence type="predicted"/>
<sequence length="643" mass="70316">GFPKSDRMPTESDILTYLHASANKSVGNAVMYLKQSLQAHPCSEKLWDLCLELFVRQPVKTSEIVSAFRDATTFNARSTCLWQRYLSWCCWSIAHKVSVQSDRAIWRARLSTVAASAVANLVGQQQAPPAGHISALLTIAIVSFWKGMWALLERQVATFAHTDAAQESARLKAQLISGMSGLLRAKTSQELNALISGADADVCSQGGPDFIDNCGWSVDEMVLAQLLLPHHLLLVGQVFVHCFVAGSFVPESVLAQMLAALSTSTGRPTVAYFVSSEKIVEVFPAAVVKEGTLKRHIADVVVGLMSALRGAIHLHILTATPQAANPVIHLSKAICKASVNLTLAQLKTHRSAKAVLNANDLDSLLHRISRNPLGTLDIQTLPASITRLGLNRFLLVTHILCQADLGCSDYSPCERAVYILREHAILIAEHFGAVPCGVKSATWRNSDSSDDPDLKSRLQQWISDCQALYYGIFGYAGSSPPKSLEALSFGLLGNTKDGNSARARLLRLSGIWINIALIEYMKARLDAGNQSIEAQALDSALLWLSYGLNHHEFFGSGTRSQMWVVFLQLTMIKRSLTLKDIMLVHRDLCVTDDLNTLHVSPPNFYLMSGVLRVVMETATYETLEAIGSYLTHVAPTNADLAFR</sequence>
<accession>A0A9W8BF60</accession>
<evidence type="ECO:0000313" key="2">
    <source>
        <dbReference type="Proteomes" id="UP001150907"/>
    </source>
</evidence>
<comment type="caution">
    <text evidence="1">The sequence shown here is derived from an EMBL/GenBank/DDBJ whole genome shotgun (WGS) entry which is preliminary data.</text>
</comment>